<gene>
    <name evidence="1" type="ORF">RINTHH_20370</name>
</gene>
<evidence type="ECO:0000313" key="1">
    <source>
        <dbReference type="EMBL" id="CCH68192.1"/>
    </source>
</evidence>
<dbReference type="STRING" id="1165094.RINTHH_20370"/>
<protein>
    <submittedName>
        <fullName evidence="1">Uncharacterized protein</fullName>
    </submittedName>
</protein>
<sequence length="55" mass="6372">MTYLQIDQNLLREIAESMGLVQVVLLNATRLLRDPMSKLKQADPRLWLELHLLAV</sequence>
<keyword evidence="2" id="KW-1185">Reference proteome</keyword>
<proteinExistence type="predicted"/>
<reference evidence="1 2" key="1">
    <citation type="submission" date="2012-05" db="EMBL/GenBank/DDBJ databases">
        <authorList>
            <person name="Hilton J."/>
        </authorList>
    </citation>
    <scope>NUCLEOTIDE SEQUENCE [LARGE SCALE GENOMIC DNA]</scope>
    <source>
        <strain evidence="1 2">HH01</strain>
    </source>
</reference>
<name>M1X0B9_9NOST</name>
<dbReference type="AlphaFoldDB" id="M1X0B9"/>
<dbReference type="Proteomes" id="UP000053051">
    <property type="component" value="Unassembled WGS sequence"/>
</dbReference>
<organism evidence="1 2">
    <name type="scientific">Richelia intracellularis HH01</name>
    <dbReference type="NCBI Taxonomy" id="1165094"/>
    <lineage>
        <taxon>Bacteria</taxon>
        <taxon>Bacillati</taxon>
        <taxon>Cyanobacteriota</taxon>
        <taxon>Cyanophyceae</taxon>
        <taxon>Nostocales</taxon>
        <taxon>Nostocaceae</taxon>
        <taxon>Richelia</taxon>
    </lineage>
</organism>
<dbReference type="EMBL" id="CAIY01000081">
    <property type="protein sequence ID" value="CCH68192.1"/>
    <property type="molecule type" value="Genomic_DNA"/>
</dbReference>
<comment type="caution">
    <text evidence="1">The sequence shown here is derived from an EMBL/GenBank/DDBJ whole genome shotgun (WGS) entry which is preliminary data.</text>
</comment>
<accession>M1X0B9</accession>
<reference evidence="2" key="2">
    <citation type="submission" date="2016-01" db="EMBL/GenBank/DDBJ databases">
        <title>Diatom-associated endosymboitic cyanobacterium lacks core nitrogen metabolism enzymes.</title>
        <authorList>
            <person name="Hilton J.A."/>
            <person name="Foster R.A."/>
            <person name="Tripp H.J."/>
            <person name="Carter B.J."/>
            <person name="Zehr J.P."/>
            <person name="Villareal T.A."/>
        </authorList>
    </citation>
    <scope>NUCLEOTIDE SEQUENCE [LARGE SCALE GENOMIC DNA]</scope>
    <source>
        <strain evidence="2">HH01</strain>
    </source>
</reference>
<evidence type="ECO:0000313" key="2">
    <source>
        <dbReference type="Proteomes" id="UP000053051"/>
    </source>
</evidence>